<comment type="caution">
    <text evidence="2">The sequence shown here is derived from an EMBL/GenBank/DDBJ whole genome shotgun (WGS) entry which is preliminary data.</text>
</comment>
<keyword evidence="1" id="KW-0812">Transmembrane</keyword>
<dbReference type="Proteomes" id="UP000612893">
    <property type="component" value="Unassembled WGS sequence"/>
</dbReference>
<keyword evidence="1" id="KW-1133">Transmembrane helix</keyword>
<keyword evidence="1" id="KW-0472">Membrane</keyword>
<feature type="transmembrane region" description="Helical" evidence="1">
    <location>
        <begin position="6"/>
        <end position="30"/>
    </location>
</feature>
<reference evidence="2" key="1">
    <citation type="submission" date="2020-10" db="EMBL/GenBank/DDBJ databases">
        <title>Ca. Dormibacterota MAGs.</title>
        <authorList>
            <person name="Montgomery K."/>
        </authorList>
    </citation>
    <scope>NUCLEOTIDE SEQUENCE [LARGE SCALE GENOMIC DNA]</scope>
    <source>
        <strain evidence="2">SC8812_S17_10</strain>
    </source>
</reference>
<proteinExistence type="predicted"/>
<keyword evidence="3" id="KW-1185">Reference proteome</keyword>
<dbReference type="EMBL" id="JAEKNR010000113">
    <property type="protein sequence ID" value="MBJ7598491.1"/>
    <property type="molecule type" value="Genomic_DNA"/>
</dbReference>
<name>A0A934N7E8_9BACT</name>
<evidence type="ECO:0000313" key="3">
    <source>
        <dbReference type="Proteomes" id="UP000612893"/>
    </source>
</evidence>
<gene>
    <name evidence="2" type="ORF">JF922_10455</name>
</gene>
<evidence type="ECO:0000313" key="2">
    <source>
        <dbReference type="EMBL" id="MBJ7598491.1"/>
    </source>
</evidence>
<sequence>MYAVTQSYAVALVASVTLLSGVWLAAPQLYARCRELLDVREAAAALPLSALRSVVSVAWIVGRRWLVCS</sequence>
<dbReference type="RefSeq" id="WP_338201537.1">
    <property type="nucleotide sequence ID" value="NZ_JAEKNR010000113.1"/>
</dbReference>
<evidence type="ECO:0000256" key="1">
    <source>
        <dbReference type="SAM" id="Phobius"/>
    </source>
</evidence>
<protein>
    <submittedName>
        <fullName evidence="2">Uncharacterized protein</fullName>
    </submittedName>
</protein>
<dbReference type="AlphaFoldDB" id="A0A934N7E8"/>
<organism evidence="2 3">
    <name type="scientific">Candidatus Nephthysia bennettiae</name>
    <dbReference type="NCBI Taxonomy" id="3127016"/>
    <lineage>
        <taxon>Bacteria</taxon>
        <taxon>Bacillati</taxon>
        <taxon>Candidatus Dormiibacterota</taxon>
        <taxon>Candidatus Dormibacteria</taxon>
        <taxon>Candidatus Dormibacterales</taxon>
        <taxon>Candidatus Dormibacteraceae</taxon>
        <taxon>Candidatus Nephthysia</taxon>
    </lineage>
</organism>
<accession>A0A934N7E8</accession>